<dbReference type="Gene3D" id="1.20.910.10">
    <property type="entry name" value="Heme oxygenase-like"/>
    <property type="match status" value="1"/>
</dbReference>
<proteinExistence type="predicted"/>
<dbReference type="RefSeq" id="WP_050488917.1">
    <property type="nucleotide sequence ID" value="NZ_JAHKRV010000020.1"/>
</dbReference>
<organism evidence="1 2">
    <name type="scientific">Acinetobacter nosocomialis</name>
    <dbReference type="NCBI Taxonomy" id="106654"/>
    <lineage>
        <taxon>Bacteria</taxon>
        <taxon>Pseudomonadati</taxon>
        <taxon>Pseudomonadota</taxon>
        <taxon>Gammaproteobacteria</taxon>
        <taxon>Moraxellales</taxon>
        <taxon>Moraxellaceae</taxon>
        <taxon>Acinetobacter</taxon>
        <taxon>Acinetobacter calcoaceticus/baumannii complex</taxon>
    </lineage>
</organism>
<name>A0A836Z4K8_ACINO</name>
<dbReference type="InterPro" id="IPR016084">
    <property type="entry name" value="Haem_Oase-like_multi-hlx"/>
</dbReference>
<sequence length="272" mass="31513">MNSMIKEKANARVMTLQLLKDTVNTATWHENSSIINDIKKILSKHKLFNHPIINSLNNGNFDLEKNQKIHLEYQNAIVEIFTDALLAAQLAAKELDQLFKPTVKMYARFLLSFNISDEFGLVQNQKYSMSPLNSHFCLYKQVLSQLNISEELSKNYKLSEESSILRESLENSYNSYCDVILLLAIAEMQVIKFSAPLKKSINYLNINTKQGYYDVHGTTLDVDLNAADDEHEDDLWILLNQIIHFKQLSDVKAKAIDYCDNWYNFWTKMNEI</sequence>
<dbReference type="Proteomes" id="UP000027208">
    <property type="component" value="Unassembled WGS sequence"/>
</dbReference>
<protein>
    <recommendedName>
        <fullName evidence="3">Iron-containing redox enzyme family protein</fullName>
    </recommendedName>
</protein>
<dbReference type="EMBL" id="JMUI01000001">
    <property type="protein sequence ID" value="KDM58232.1"/>
    <property type="molecule type" value="Genomic_DNA"/>
</dbReference>
<comment type="caution">
    <text evidence="1">The sequence shown here is derived from an EMBL/GenBank/DDBJ whole genome shotgun (WGS) entry which is preliminary data.</text>
</comment>
<gene>
    <name evidence="1" type="ORF">AE32_00226</name>
</gene>
<evidence type="ECO:0008006" key="3">
    <source>
        <dbReference type="Google" id="ProtNLM"/>
    </source>
</evidence>
<evidence type="ECO:0000313" key="1">
    <source>
        <dbReference type="EMBL" id="KDM58232.1"/>
    </source>
</evidence>
<accession>A0A836Z4K8</accession>
<dbReference type="AlphaFoldDB" id="A0A836Z4K8"/>
<reference evidence="1 2" key="1">
    <citation type="submission" date="2014-04" db="EMBL/GenBank/DDBJ databases">
        <title>The Genome Sequence of Acinetobacter baumanii BIDMC 57.</title>
        <authorList>
            <consortium name="The Broad Institute Genomics Platform"/>
            <consortium name="The Broad Institute Genome Sequencing Center for Infectious Disease"/>
            <person name="Murphy C."/>
            <person name="Cosimi L."/>
            <person name="Cerqueira G."/>
            <person name="Feldgarden M."/>
            <person name="Earl A."/>
            <person name="Spencer M.D."/>
            <person name="Fodor A."/>
            <person name="Sautter R.L."/>
            <person name="Hung D."/>
            <person name="Onderdonk A.B."/>
            <person name="Ernst C."/>
            <person name="Delaney M."/>
            <person name="DuBois A."/>
            <person name="Young S.K."/>
            <person name="Zeng Q."/>
            <person name="Gargeya S."/>
            <person name="Abouelleil A."/>
            <person name="Alvarado L."/>
            <person name="Chapman S.B."/>
            <person name="Gainer-Dewar J."/>
            <person name="Goldberg J."/>
            <person name="Griggs A."/>
            <person name="Gujja S."/>
            <person name="Hansen M."/>
            <person name="Howarth C."/>
            <person name="Imamovic A."/>
            <person name="Larimer J."/>
            <person name="Pearson M."/>
            <person name="Poon T.W."/>
            <person name="Priest M."/>
            <person name="Roberts A."/>
            <person name="Saif S."/>
            <person name="Shea T."/>
            <person name="Sykes S."/>
            <person name="Wortman J."/>
            <person name="Nusbaum C."/>
            <person name="Birren B."/>
        </authorList>
    </citation>
    <scope>NUCLEOTIDE SEQUENCE [LARGE SCALE GENOMIC DNA]</scope>
    <source>
        <strain evidence="1 2">BIDMC 57</strain>
    </source>
</reference>
<evidence type="ECO:0000313" key="2">
    <source>
        <dbReference type="Proteomes" id="UP000027208"/>
    </source>
</evidence>